<keyword evidence="3" id="KW-1185">Reference proteome</keyword>
<comment type="caution">
    <text evidence="2">The sequence shown here is derived from an EMBL/GenBank/DDBJ whole genome shotgun (WGS) entry which is preliminary data.</text>
</comment>
<dbReference type="Proteomes" id="UP001596495">
    <property type="component" value="Unassembled WGS sequence"/>
</dbReference>
<dbReference type="RefSeq" id="WP_382253892.1">
    <property type="nucleotide sequence ID" value="NZ_JBHTBX010000002.1"/>
</dbReference>
<dbReference type="Pfam" id="PF20155">
    <property type="entry name" value="TMP_3"/>
    <property type="match status" value="1"/>
</dbReference>
<feature type="domain" description="Tape measure protein N-terminal" evidence="1">
    <location>
        <begin position="81"/>
        <end position="268"/>
    </location>
</feature>
<reference evidence="3" key="1">
    <citation type="journal article" date="2019" name="Int. J. Syst. Evol. Microbiol.">
        <title>The Global Catalogue of Microorganisms (GCM) 10K type strain sequencing project: providing services to taxonomists for standard genome sequencing and annotation.</title>
        <authorList>
            <consortium name="The Broad Institute Genomics Platform"/>
            <consortium name="The Broad Institute Genome Sequencing Center for Infectious Disease"/>
            <person name="Wu L."/>
            <person name="Ma J."/>
        </authorList>
    </citation>
    <scope>NUCLEOTIDE SEQUENCE [LARGE SCALE GENOMIC DNA]</scope>
    <source>
        <strain evidence="3">CCUG 54518</strain>
    </source>
</reference>
<name>A0ABW2R530_9BURK</name>
<protein>
    <submittedName>
        <fullName evidence="2">Tape measure protein</fullName>
    </submittedName>
</protein>
<dbReference type="NCBIfam" id="TIGR02675">
    <property type="entry name" value="tape_meas_nterm"/>
    <property type="match status" value="1"/>
</dbReference>
<organism evidence="2 3">
    <name type="scientific">Hydrogenophaga bisanensis</name>
    <dbReference type="NCBI Taxonomy" id="439611"/>
    <lineage>
        <taxon>Bacteria</taxon>
        <taxon>Pseudomonadati</taxon>
        <taxon>Pseudomonadota</taxon>
        <taxon>Betaproteobacteria</taxon>
        <taxon>Burkholderiales</taxon>
        <taxon>Comamonadaceae</taxon>
        <taxon>Hydrogenophaga</taxon>
    </lineage>
</organism>
<gene>
    <name evidence="2" type="ORF">ACFQNJ_03600</name>
</gene>
<evidence type="ECO:0000259" key="1">
    <source>
        <dbReference type="Pfam" id="PF20155"/>
    </source>
</evidence>
<accession>A0ABW2R530</accession>
<sequence length="922" mass="96086">MGIKPVEIQINAIDETKKGFDSASKRLDDLASKLEGGLKGEALSAGEALRALGDQLQTVQRVAIAALGGGFAGQLIADLNETAEAFAAVSDRVKLAVGDTGSFDQALEGVQEVALATNSELQATGDLFAKLNQVGQQLGRTQEQALALTQSINQAVQLSGGSAESARAAITQLVQGLNGGVLRGDEFNSVMEQSPRLAKALADGLGKTTGELRKLAEQGALTSEVVIGALEGQAQTLNNEFEKLSGKPSQALQNLSTAWTVYVGNADKATGASKAAADAINLLAKNLDTIVGLLLDAGQAVSAFVALRLAQHFLSVGTAAKTAAVSLTASTAAMNAASASAAAAGANVGRMATILGGLKTLSLLGVVTNIQDIGTWLGESAAKLAGYKDMTEELAREERIAAEISAENARQKAALAQATQLAMEAARGLTPEARALVTEFDKMREAGKGAGDALADLSKKANLQDATGIETFMVALRDLAVQGKASGDQIREALAGALKGEDLARFEVMAKTALSGARNEAELLNLALDASLREAIRRSGADFATISGGMSQAATQAVNDTDLIIRNLDRLSDQGVDTAAALTASLGKGIKTADSQAALQAVRQQIEGLRNVLGDRVTNGLLQQLEEQTERVKSKVSDVESAFKRLGIRTKEELQKSADETKSAYETILNSGQATADGLQRAFMRYAQAAIEANGGVVSESLKVEAAMRGLQIQTDSTGNTIIRSMRDASDATRDAARSADAASSAYTRMADAAEAVARINEKYSRPEGGSVIGGTREERLAGQNAVDNSLVFQLRDKLDAGLLGAEDATALRAAIEAIRQNQAVDRSVDRMNPGAFSLAGMADRNEWAAVLERFEQALSRVSGGVSGVAGFGTGPTRRSSSVRTVELNLKVNGQDNRAEMSEDAAETVIRSLEEASRRAGR</sequence>
<evidence type="ECO:0000313" key="2">
    <source>
        <dbReference type="EMBL" id="MFC7433589.1"/>
    </source>
</evidence>
<dbReference type="InterPro" id="IPR013491">
    <property type="entry name" value="Tape_meas_N"/>
</dbReference>
<proteinExistence type="predicted"/>
<evidence type="ECO:0000313" key="3">
    <source>
        <dbReference type="Proteomes" id="UP001596495"/>
    </source>
</evidence>
<dbReference type="EMBL" id="JBHTBX010000002">
    <property type="protein sequence ID" value="MFC7433589.1"/>
    <property type="molecule type" value="Genomic_DNA"/>
</dbReference>